<comment type="caution">
    <text evidence="2">The sequence shown here is derived from an EMBL/GenBank/DDBJ whole genome shotgun (WGS) entry which is preliminary data.</text>
</comment>
<feature type="domain" description="AbiEi antitoxin N-terminal" evidence="1">
    <location>
        <begin position="5"/>
        <end position="47"/>
    </location>
</feature>
<dbReference type="AlphaFoldDB" id="A0A7Y0U1Q3"/>
<organism evidence="2 3">
    <name type="scientific">Mobiluncus mulieris</name>
    <dbReference type="NCBI Taxonomy" id="2052"/>
    <lineage>
        <taxon>Bacteria</taxon>
        <taxon>Bacillati</taxon>
        <taxon>Actinomycetota</taxon>
        <taxon>Actinomycetes</taxon>
        <taxon>Actinomycetales</taxon>
        <taxon>Actinomycetaceae</taxon>
        <taxon>Mobiluncus</taxon>
    </lineage>
</organism>
<sequence>MGNALATGQGGVVTTAEVTEAGFRRESLGDLVNEGKLERYSRGIYTVVDEWPDEMVLLQRRYTRMVFSHETALYLHGLADTAPRRYTVTVPSGYNPRSLADQDLQVYRCNRKLYPLGLTTTVTPYGNGVAAYDRERSLCDLFRGQDVVTEQINFAMREYLDSPEKNLPKLTDYAAKLRVAGRVDTYLRTVL</sequence>
<proteinExistence type="predicted"/>
<dbReference type="InterPro" id="IPR025159">
    <property type="entry name" value="AbiEi_N"/>
</dbReference>
<dbReference type="EMBL" id="JABCUR010000006">
    <property type="protein sequence ID" value="NMW65361.1"/>
    <property type="molecule type" value="Genomic_DNA"/>
</dbReference>
<dbReference type="RefSeq" id="WP_169756607.1">
    <property type="nucleotide sequence ID" value="NZ_JABCUR010000006.1"/>
</dbReference>
<reference evidence="2 3" key="1">
    <citation type="submission" date="2020-04" db="EMBL/GenBank/DDBJ databases">
        <title>Antimicrobial susceptibility and clonality of vaginal-derived multi-drug resistant Mobiluncus isolates in China.</title>
        <authorList>
            <person name="Zhang X."/>
        </authorList>
    </citation>
    <scope>NUCLEOTIDE SEQUENCE [LARGE SCALE GENOMIC DNA]</scope>
    <source>
        <strain evidence="2 3">13</strain>
    </source>
</reference>
<name>A0A7Y0U1Q3_9ACTO</name>
<evidence type="ECO:0000313" key="2">
    <source>
        <dbReference type="EMBL" id="NMW65361.1"/>
    </source>
</evidence>
<accession>A0A7Y0U1Q3</accession>
<evidence type="ECO:0000259" key="1">
    <source>
        <dbReference type="Pfam" id="PF13338"/>
    </source>
</evidence>
<protein>
    <submittedName>
        <fullName evidence="2">Transcriptional regulator</fullName>
    </submittedName>
</protein>
<evidence type="ECO:0000313" key="3">
    <source>
        <dbReference type="Proteomes" id="UP000578252"/>
    </source>
</evidence>
<dbReference type="Pfam" id="PF13338">
    <property type="entry name" value="AbiEi_4"/>
    <property type="match status" value="1"/>
</dbReference>
<gene>
    <name evidence="2" type="ORF">HHJ78_07425</name>
</gene>
<dbReference type="Proteomes" id="UP000578252">
    <property type="component" value="Unassembled WGS sequence"/>
</dbReference>